<dbReference type="AlphaFoldDB" id="A0A9X1JW65"/>
<dbReference type="RefSeq" id="WP_219050520.1">
    <property type="nucleotide sequence ID" value="NZ_JAHWDP010000001.1"/>
</dbReference>
<evidence type="ECO:0000256" key="1">
    <source>
        <dbReference type="SAM" id="Coils"/>
    </source>
</evidence>
<proteinExistence type="predicted"/>
<organism evidence="3 4">
    <name type="scientific">Halomarinibacterium sedimenti</name>
    <dbReference type="NCBI Taxonomy" id="2857106"/>
    <lineage>
        <taxon>Bacteria</taxon>
        <taxon>Pseudomonadati</taxon>
        <taxon>Bacteroidota</taxon>
        <taxon>Flavobacteriia</taxon>
        <taxon>Flavobacteriales</taxon>
        <taxon>Flavobacteriaceae</taxon>
        <taxon>Halomarinibacterium</taxon>
    </lineage>
</organism>
<keyword evidence="1" id="KW-0175">Coiled coil</keyword>
<keyword evidence="4" id="KW-1185">Reference proteome</keyword>
<feature type="chain" id="PRO_5040865152" evidence="2">
    <location>
        <begin position="23"/>
        <end position="349"/>
    </location>
</feature>
<reference evidence="3" key="1">
    <citation type="submission" date="2021-07" db="EMBL/GenBank/DDBJ databases">
        <title>Aureisphaera sp. CAU 1614 isolated from sea sediment.</title>
        <authorList>
            <person name="Kim W."/>
        </authorList>
    </citation>
    <scope>NUCLEOTIDE SEQUENCE</scope>
    <source>
        <strain evidence="3">CAU 1614</strain>
    </source>
</reference>
<evidence type="ECO:0000313" key="4">
    <source>
        <dbReference type="Proteomes" id="UP001138686"/>
    </source>
</evidence>
<evidence type="ECO:0000256" key="2">
    <source>
        <dbReference type="SAM" id="SignalP"/>
    </source>
</evidence>
<sequence>MRLITFSAALAVWLLTMCQIHAQETTLETLEASKEAIINEEKDLLKGEVENINKRLENNQITEAEAEQLKNAAAEKHALNIENRIAIVDNKIALIQRNNTVEVIDDDDRTVLSFGLGGKDKDGFIYLGRKYKERKYDRRTTSDFVLAFGLNNAIGDGQSLNDSDFKIGGSRFAEIGWAWKTRVFNESNWLRVKYGISFQFNGLKPTDNRYFVDTGDMSELQTFDGDLDKSKFRMDNLVIPVHFEFGPSNKIEKETYFRYNTYNKIKVGLGGYVGLNLGARQKLKFDEEGESVKQKLKANYNTNNVIYGLSGYIGWRDTALYVKYDLNPIFKDNTIDLHNVSLGLRFDMD</sequence>
<evidence type="ECO:0000313" key="3">
    <source>
        <dbReference type="EMBL" id="MBW2936708.1"/>
    </source>
</evidence>
<feature type="coiled-coil region" evidence="1">
    <location>
        <begin position="20"/>
        <end position="72"/>
    </location>
</feature>
<feature type="signal peptide" evidence="2">
    <location>
        <begin position="1"/>
        <end position="22"/>
    </location>
</feature>
<dbReference type="Proteomes" id="UP001138686">
    <property type="component" value="Unassembled WGS sequence"/>
</dbReference>
<dbReference type="EMBL" id="JAHWDP010000001">
    <property type="protein sequence ID" value="MBW2936708.1"/>
    <property type="molecule type" value="Genomic_DNA"/>
</dbReference>
<protein>
    <submittedName>
        <fullName evidence="3">PorT family protein</fullName>
    </submittedName>
</protein>
<keyword evidence="2" id="KW-0732">Signal</keyword>
<accession>A0A9X1JW65</accession>
<name>A0A9X1JW65_9FLAO</name>
<gene>
    <name evidence="3" type="ORF">KXJ69_01240</name>
</gene>
<comment type="caution">
    <text evidence="3">The sequence shown here is derived from an EMBL/GenBank/DDBJ whole genome shotgun (WGS) entry which is preliminary data.</text>
</comment>